<evidence type="ECO:0000256" key="2">
    <source>
        <dbReference type="ARBA" id="ARBA00023098"/>
    </source>
</evidence>
<feature type="domain" description="AMP-binding enzyme C-terminal" evidence="4">
    <location>
        <begin position="471"/>
        <end position="545"/>
    </location>
</feature>
<dbReference type="EMBL" id="OV696688">
    <property type="protein sequence ID" value="CAH1257147.1"/>
    <property type="molecule type" value="Genomic_DNA"/>
</dbReference>
<organism evidence="5 6">
    <name type="scientific">Branchiostoma lanceolatum</name>
    <name type="common">Common lancelet</name>
    <name type="synonym">Amphioxus lanceolatum</name>
    <dbReference type="NCBI Taxonomy" id="7740"/>
    <lineage>
        <taxon>Eukaryota</taxon>
        <taxon>Metazoa</taxon>
        <taxon>Chordata</taxon>
        <taxon>Cephalochordata</taxon>
        <taxon>Leptocardii</taxon>
        <taxon>Amphioxiformes</taxon>
        <taxon>Branchiostomatidae</taxon>
        <taxon>Branchiostoma</taxon>
    </lineage>
</organism>
<gene>
    <name evidence="5" type="primary">ACSF2</name>
    <name evidence="5" type="ORF">BLAG_LOCUS15166</name>
</gene>
<feature type="domain" description="AMP-dependent synthetase/ligase" evidence="3">
    <location>
        <begin position="22"/>
        <end position="418"/>
    </location>
</feature>
<evidence type="ECO:0000259" key="4">
    <source>
        <dbReference type="Pfam" id="PF13193"/>
    </source>
</evidence>
<dbReference type="PANTHER" id="PTHR42814">
    <property type="entry name" value="AMP-BINDING DOMAIN-CONTAINING PROTEIN"/>
    <property type="match status" value="1"/>
</dbReference>
<evidence type="ECO:0000313" key="6">
    <source>
        <dbReference type="Proteomes" id="UP000838412"/>
    </source>
</evidence>
<dbReference type="InterPro" id="IPR020845">
    <property type="entry name" value="AMP-binding_CS"/>
</dbReference>
<dbReference type="OrthoDB" id="10253115at2759"/>
<dbReference type="PANTHER" id="PTHR42814:SF3">
    <property type="entry name" value="BETA-N-ACETYLHEXOSAMINIDASE"/>
    <property type="match status" value="1"/>
</dbReference>
<evidence type="ECO:0000313" key="5">
    <source>
        <dbReference type="EMBL" id="CAH1257147.1"/>
    </source>
</evidence>
<dbReference type="AlphaFoldDB" id="A0A8K0EM91"/>
<dbReference type="Pfam" id="PF00501">
    <property type="entry name" value="AMP-binding"/>
    <property type="match status" value="1"/>
</dbReference>
<accession>A0A8K0EM91</accession>
<dbReference type="Gene3D" id="3.40.50.12780">
    <property type="entry name" value="N-terminal domain of ligase-like"/>
    <property type="match status" value="1"/>
</dbReference>
<dbReference type="PROSITE" id="PS00455">
    <property type="entry name" value="AMP_BINDING"/>
    <property type="match status" value="1"/>
</dbReference>
<evidence type="ECO:0000256" key="1">
    <source>
        <dbReference type="ARBA" id="ARBA00006432"/>
    </source>
</evidence>
<dbReference type="SUPFAM" id="SSF56801">
    <property type="entry name" value="Acetyl-CoA synthetase-like"/>
    <property type="match status" value="1"/>
</dbReference>
<comment type="similarity">
    <text evidence="1">Belongs to the ATP-dependent AMP-binding enzyme family.</text>
</comment>
<protein>
    <submittedName>
        <fullName evidence="5">ACSF2 protein</fullName>
    </submittedName>
</protein>
<dbReference type="InterPro" id="IPR042099">
    <property type="entry name" value="ANL_N_sf"/>
</dbReference>
<dbReference type="Proteomes" id="UP000838412">
    <property type="component" value="Chromosome 3"/>
</dbReference>
<dbReference type="InterPro" id="IPR025110">
    <property type="entry name" value="AMP-bd_C"/>
</dbReference>
<dbReference type="Pfam" id="PF13193">
    <property type="entry name" value="AMP-binding_C"/>
    <property type="match status" value="1"/>
</dbReference>
<dbReference type="InterPro" id="IPR045851">
    <property type="entry name" value="AMP-bd_C_sf"/>
</dbReference>
<evidence type="ECO:0000259" key="3">
    <source>
        <dbReference type="Pfam" id="PF00501"/>
    </source>
</evidence>
<dbReference type="GO" id="GO:0006629">
    <property type="term" value="P:lipid metabolic process"/>
    <property type="evidence" value="ECO:0007669"/>
    <property type="project" value="UniProtKB-KW"/>
</dbReference>
<keyword evidence="6" id="KW-1185">Reference proteome</keyword>
<reference evidence="5" key="1">
    <citation type="submission" date="2022-01" db="EMBL/GenBank/DDBJ databases">
        <authorList>
            <person name="Braso-Vives M."/>
        </authorList>
    </citation>
    <scope>NUCLEOTIDE SEQUENCE</scope>
</reference>
<name>A0A8K0EM91_BRALA</name>
<dbReference type="Gene3D" id="3.30.300.30">
    <property type="match status" value="1"/>
</dbReference>
<dbReference type="InterPro" id="IPR000873">
    <property type="entry name" value="AMP-dep_synth/lig_dom"/>
</dbReference>
<keyword evidence="2" id="KW-0443">Lipid metabolism</keyword>
<proteinExistence type="inferred from homology"/>
<sequence length="568" mass="63744">MSYLKSRCDEPLVDVTLGQLLDDTAARWPEKEAYVFRKQGMRMTFPKLKEEADRLAAGLMSIGVGRGDVVAWVISTRPEWIALCFAASKIGAVAMPLSREYFLWYNNKEITQHALQKIKSKVLVMENQPASEHFEGTIPFLHKMFPETRSCKTRDLTIKKVPILSSIVIIGDRTHSSVFYNLEDIKSAVLDDNIKTRIQHAQCQTDCHDTVFLAFTSGSTGVPKCVEHSSHTLINNSRLHAKTIGITNKNMVLHVIDLTESPWSFMSSFTAGCTLVFPREAPPTASEVCHALLEERCKATSFMYVKTLHDLVNDPGLKAYDWTFLEQVTVGGNVVSKRLQQDAAAVFPNAEILTLYGTTETLHLATTLGDMTDEQRQSTVGHLLPHLEMKLVDRHGQIVPLQHEGEVWVRGYSVLKCYRGDEEKTAEVKTTDGWLKTGDIGILDENGLLKIVGRIKDVILKNAEKIYPVMVERVLQTHPKILDVKVVGVPDPANVEEICACIILKSGHTLQSREMREYSEANGLLEEFTPGYFVFLESFPKTSTGRKVDRKRIRALAMEKLALQEGDE</sequence>